<feature type="signal peptide" evidence="1">
    <location>
        <begin position="1"/>
        <end position="19"/>
    </location>
</feature>
<name>A0A8J9VR17_9NEOP</name>
<gene>
    <name evidence="2" type="ORF">BINO364_LOCUS13106</name>
</gene>
<sequence length="211" mass="24121">MQLVGKFVIVISILAIVQCSPFDDGKYRPKNYDYYDDGKYYRPLDEGKYIPGDEGKYTYIYQRGVYPYDGTYKHIGRGDSNEYIGHQIYAPRFPFIYRIITSFVTKYVSPDIGGISDAILGRWSANNIDTVQADEEVALKCQVIEPESKNDSESVSTTQFPPYLNLEEGEKLGTFYNFKGSKVLSTISDSKNNKLKLEYEVLVRIVEDVSE</sequence>
<protein>
    <submittedName>
        <fullName evidence="2">Uncharacterized protein</fullName>
    </submittedName>
</protein>
<dbReference type="OrthoDB" id="7440370at2759"/>
<keyword evidence="1" id="KW-0732">Signal</keyword>
<evidence type="ECO:0000256" key="1">
    <source>
        <dbReference type="SAM" id="SignalP"/>
    </source>
</evidence>
<proteinExistence type="predicted"/>
<dbReference type="AlphaFoldDB" id="A0A8J9VR17"/>
<organism evidence="2 3">
    <name type="scientific">Brenthis ino</name>
    <name type="common">lesser marbled fritillary</name>
    <dbReference type="NCBI Taxonomy" id="405034"/>
    <lineage>
        <taxon>Eukaryota</taxon>
        <taxon>Metazoa</taxon>
        <taxon>Ecdysozoa</taxon>
        <taxon>Arthropoda</taxon>
        <taxon>Hexapoda</taxon>
        <taxon>Insecta</taxon>
        <taxon>Pterygota</taxon>
        <taxon>Neoptera</taxon>
        <taxon>Endopterygota</taxon>
        <taxon>Lepidoptera</taxon>
        <taxon>Glossata</taxon>
        <taxon>Ditrysia</taxon>
        <taxon>Papilionoidea</taxon>
        <taxon>Nymphalidae</taxon>
        <taxon>Heliconiinae</taxon>
        <taxon>Argynnini</taxon>
        <taxon>Brenthis</taxon>
    </lineage>
</organism>
<evidence type="ECO:0000313" key="3">
    <source>
        <dbReference type="Proteomes" id="UP000838878"/>
    </source>
</evidence>
<dbReference type="EMBL" id="OV170227">
    <property type="protein sequence ID" value="CAH0727808.1"/>
    <property type="molecule type" value="Genomic_DNA"/>
</dbReference>
<dbReference type="Proteomes" id="UP000838878">
    <property type="component" value="Chromosome 7"/>
</dbReference>
<feature type="non-terminal residue" evidence="2">
    <location>
        <position position="211"/>
    </location>
</feature>
<feature type="chain" id="PRO_5035462133" evidence="1">
    <location>
        <begin position="20"/>
        <end position="211"/>
    </location>
</feature>
<evidence type="ECO:0000313" key="2">
    <source>
        <dbReference type="EMBL" id="CAH0727808.1"/>
    </source>
</evidence>
<keyword evidence="3" id="KW-1185">Reference proteome</keyword>
<accession>A0A8J9VR17</accession>
<reference evidence="2" key="1">
    <citation type="submission" date="2021-12" db="EMBL/GenBank/DDBJ databases">
        <authorList>
            <person name="Martin H S."/>
        </authorList>
    </citation>
    <scope>NUCLEOTIDE SEQUENCE</scope>
</reference>